<dbReference type="Proteomes" id="UP000095287">
    <property type="component" value="Unplaced"/>
</dbReference>
<reference evidence="3" key="1">
    <citation type="submission" date="2016-11" db="UniProtKB">
        <authorList>
            <consortium name="WormBaseParasite"/>
        </authorList>
    </citation>
    <scope>IDENTIFICATION</scope>
</reference>
<evidence type="ECO:0000256" key="1">
    <source>
        <dbReference type="SAM" id="MobiDB-lite"/>
    </source>
</evidence>
<accession>A0A1I7ZPK8</accession>
<sequence>MKVHYIRDPHYIEIVMKHETKYFRGSFIGSPLEDLTVAESKGKKSKSQDAAPLEEKGSFTGSSLEDLTVAENKGKKSKSQGAAPLEEKAKWLLFILQVL</sequence>
<dbReference type="WBParaSite" id="L893_g28516.t1">
    <property type="protein sequence ID" value="L893_g28516.t1"/>
    <property type="gene ID" value="L893_g28516"/>
</dbReference>
<evidence type="ECO:0000313" key="2">
    <source>
        <dbReference type="Proteomes" id="UP000095287"/>
    </source>
</evidence>
<evidence type="ECO:0000313" key="3">
    <source>
        <dbReference type="WBParaSite" id="L893_g28516.t1"/>
    </source>
</evidence>
<organism evidence="2 3">
    <name type="scientific">Steinernema glaseri</name>
    <dbReference type="NCBI Taxonomy" id="37863"/>
    <lineage>
        <taxon>Eukaryota</taxon>
        <taxon>Metazoa</taxon>
        <taxon>Ecdysozoa</taxon>
        <taxon>Nematoda</taxon>
        <taxon>Chromadorea</taxon>
        <taxon>Rhabditida</taxon>
        <taxon>Tylenchina</taxon>
        <taxon>Panagrolaimomorpha</taxon>
        <taxon>Strongyloidoidea</taxon>
        <taxon>Steinernematidae</taxon>
        <taxon>Steinernema</taxon>
    </lineage>
</organism>
<name>A0A1I7ZPK8_9BILA</name>
<dbReference type="AlphaFoldDB" id="A0A1I7ZPK8"/>
<keyword evidence="2" id="KW-1185">Reference proteome</keyword>
<protein>
    <submittedName>
        <fullName evidence="3">H/ACA ribonucleoprotein complex subunit</fullName>
    </submittedName>
</protein>
<feature type="region of interest" description="Disordered" evidence="1">
    <location>
        <begin position="40"/>
        <end position="65"/>
    </location>
</feature>
<proteinExistence type="predicted"/>